<keyword evidence="2" id="KW-0472">Membrane</keyword>
<dbReference type="EMBL" id="CAJNOR010001102">
    <property type="protein sequence ID" value="CAF1075289.1"/>
    <property type="molecule type" value="Genomic_DNA"/>
</dbReference>
<dbReference type="InterPro" id="IPR016187">
    <property type="entry name" value="CTDL_fold"/>
</dbReference>
<evidence type="ECO:0000313" key="6">
    <source>
        <dbReference type="Proteomes" id="UP000663828"/>
    </source>
</evidence>
<keyword evidence="6" id="KW-1185">Reference proteome</keyword>
<keyword evidence="2" id="KW-1133">Transmembrane helix</keyword>
<feature type="transmembrane region" description="Helical" evidence="2">
    <location>
        <begin position="305"/>
        <end position="326"/>
    </location>
</feature>
<dbReference type="SUPFAM" id="SSF56436">
    <property type="entry name" value="C-type lectin-like"/>
    <property type="match status" value="1"/>
</dbReference>
<accession>A0A814M616</accession>
<feature type="compositionally biased region" description="Polar residues" evidence="1">
    <location>
        <begin position="279"/>
        <end position="288"/>
    </location>
</feature>
<proteinExistence type="predicted"/>
<feature type="region of interest" description="Disordered" evidence="1">
    <location>
        <begin position="244"/>
        <end position="288"/>
    </location>
</feature>
<keyword evidence="3" id="KW-0732">Signal</keyword>
<reference evidence="5" key="1">
    <citation type="submission" date="2021-02" db="EMBL/GenBank/DDBJ databases">
        <authorList>
            <person name="Nowell W R."/>
        </authorList>
    </citation>
    <scope>NUCLEOTIDE SEQUENCE</scope>
</reference>
<evidence type="ECO:0000259" key="4">
    <source>
        <dbReference type="PROSITE" id="PS50041"/>
    </source>
</evidence>
<dbReference type="InterPro" id="IPR016186">
    <property type="entry name" value="C-type_lectin-like/link_sf"/>
</dbReference>
<sequence>MFQQLVLPLLLLVQFSHQAPNSYGKSCNSDSGCDAHQKCLNSICRCNDQERRFWTGETCAICAREYSLTVDRCYKYFNDMKTWSAARAHCRAQYADLFTWRDNHDEQFIRPVMYTWITSNWNLWSSFFSTMYGISLKNSYIAWSGATVTSLNPFTTKWMDPSGMKLELTSSEWCDPTRHAGYTLGKQPSRENKNGTNGTESEECVTFNFGPKSTNLLCLSDDYCSQKYPFICEMNDASMKLAVASHHGDNGDPSSGTNDGDGGTDEIDFEQPPPPPPTDSNYEKLNNGSPSALGAKSGILSNTNVIIFVIIGILLVVGAVAGYVIIKKKKTAAGHGHGGQGGVSQGRPSFASSVGSMVDE</sequence>
<feature type="signal peptide" evidence="3">
    <location>
        <begin position="1"/>
        <end position="18"/>
    </location>
</feature>
<evidence type="ECO:0000256" key="3">
    <source>
        <dbReference type="SAM" id="SignalP"/>
    </source>
</evidence>
<feature type="compositionally biased region" description="Polar residues" evidence="1">
    <location>
        <begin position="350"/>
        <end position="360"/>
    </location>
</feature>
<dbReference type="CDD" id="cd00037">
    <property type="entry name" value="CLECT"/>
    <property type="match status" value="1"/>
</dbReference>
<evidence type="ECO:0000256" key="2">
    <source>
        <dbReference type="SAM" id="Phobius"/>
    </source>
</evidence>
<dbReference type="SMART" id="SM00034">
    <property type="entry name" value="CLECT"/>
    <property type="match status" value="1"/>
</dbReference>
<comment type="caution">
    <text evidence="5">The sequence shown here is derived from an EMBL/GenBank/DDBJ whole genome shotgun (WGS) entry which is preliminary data.</text>
</comment>
<feature type="chain" id="PRO_5032669337" description="C-type lectin domain-containing protein" evidence="3">
    <location>
        <begin position="19"/>
        <end position="360"/>
    </location>
</feature>
<organism evidence="5 6">
    <name type="scientific">Adineta ricciae</name>
    <name type="common">Rotifer</name>
    <dbReference type="NCBI Taxonomy" id="249248"/>
    <lineage>
        <taxon>Eukaryota</taxon>
        <taxon>Metazoa</taxon>
        <taxon>Spiralia</taxon>
        <taxon>Gnathifera</taxon>
        <taxon>Rotifera</taxon>
        <taxon>Eurotatoria</taxon>
        <taxon>Bdelloidea</taxon>
        <taxon>Adinetida</taxon>
        <taxon>Adinetidae</taxon>
        <taxon>Adineta</taxon>
    </lineage>
</organism>
<dbReference type="AlphaFoldDB" id="A0A814M616"/>
<dbReference type="InterPro" id="IPR001304">
    <property type="entry name" value="C-type_lectin-like"/>
</dbReference>
<dbReference type="PROSITE" id="PS50041">
    <property type="entry name" value="C_TYPE_LECTIN_2"/>
    <property type="match status" value="1"/>
</dbReference>
<feature type="domain" description="C-type lectin" evidence="4">
    <location>
        <begin position="69"/>
        <end position="233"/>
    </location>
</feature>
<gene>
    <name evidence="5" type="ORF">XAT740_LOCUS17033</name>
</gene>
<keyword evidence="2" id="KW-0812">Transmembrane</keyword>
<evidence type="ECO:0000313" key="5">
    <source>
        <dbReference type="EMBL" id="CAF1075289.1"/>
    </source>
</evidence>
<dbReference type="Gene3D" id="3.10.100.10">
    <property type="entry name" value="Mannose-Binding Protein A, subunit A"/>
    <property type="match status" value="1"/>
</dbReference>
<name>A0A814M616_ADIRI</name>
<dbReference type="Proteomes" id="UP000663828">
    <property type="component" value="Unassembled WGS sequence"/>
</dbReference>
<feature type="region of interest" description="Disordered" evidence="1">
    <location>
        <begin position="179"/>
        <end position="201"/>
    </location>
</feature>
<evidence type="ECO:0000256" key="1">
    <source>
        <dbReference type="SAM" id="MobiDB-lite"/>
    </source>
</evidence>
<feature type="region of interest" description="Disordered" evidence="1">
    <location>
        <begin position="332"/>
        <end position="360"/>
    </location>
</feature>
<feature type="compositionally biased region" description="Gly residues" evidence="1">
    <location>
        <begin position="335"/>
        <end position="344"/>
    </location>
</feature>
<protein>
    <recommendedName>
        <fullName evidence="4">C-type lectin domain-containing protein</fullName>
    </recommendedName>
</protein>